<dbReference type="EMBL" id="JAPMLT010000003">
    <property type="protein sequence ID" value="MCX7569743.1"/>
    <property type="molecule type" value="Genomic_DNA"/>
</dbReference>
<gene>
    <name evidence="1" type="ORF">OS242_07180</name>
</gene>
<organism evidence="1 2">
    <name type="scientific">Tumebacillus lacus</name>
    <dbReference type="NCBI Taxonomy" id="2995335"/>
    <lineage>
        <taxon>Bacteria</taxon>
        <taxon>Bacillati</taxon>
        <taxon>Bacillota</taxon>
        <taxon>Bacilli</taxon>
        <taxon>Bacillales</taxon>
        <taxon>Alicyclobacillaceae</taxon>
        <taxon>Tumebacillus</taxon>
    </lineage>
</organism>
<evidence type="ECO:0000313" key="1">
    <source>
        <dbReference type="EMBL" id="MCX7569743.1"/>
    </source>
</evidence>
<reference evidence="1 2" key="1">
    <citation type="submission" date="2022-11" db="EMBL/GenBank/DDBJ databases">
        <title>Study of microbial diversity in lake waters.</title>
        <authorList>
            <person name="Zhang J."/>
        </authorList>
    </citation>
    <scope>NUCLEOTIDE SEQUENCE [LARGE SCALE GENOMIC DNA]</scope>
    <source>
        <strain evidence="1 2">DT12</strain>
    </source>
</reference>
<accession>A0ABT3WYJ8</accession>
<evidence type="ECO:0000313" key="2">
    <source>
        <dbReference type="Proteomes" id="UP001208017"/>
    </source>
</evidence>
<name>A0ABT3WYJ8_9BACL</name>
<proteinExistence type="predicted"/>
<comment type="caution">
    <text evidence="1">The sequence shown here is derived from an EMBL/GenBank/DDBJ whole genome shotgun (WGS) entry which is preliminary data.</text>
</comment>
<keyword evidence="2" id="KW-1185">Reference proteome</keyword>
<sequence>MAKQRKMVDFGYGEQVFDAAKGTLLVLDSFDAFTEHDLRQILELAERRRFSRIVLFPHNEKTLATLGVRDASPFHRRVKEIESLLDDVRTDAYIRIDTFEEKRKKYTPMELILRHIGERHPGPYFLYLSAGYANAFAGFASFPELIRGVRLIIHGSGGYARHPMLEKFEKRCDFIES</sequence>
<dbReference type="Proteomes" id="UP001208017">
    <property type="component" value="Unassembled WGS sequence"/>
</dbReference>
<dbReference type="RefSeq" id="WP_267150996.1">
    <property type="nucleotide sequence ID" value="NZ_JAPMLT010000003.1"/>
</dbReference>
<protein>
    <submittedName>
        <fullName evidence="1">Uncharacterized protein</fullName>
    </submittedName>
</protein>